<dbReference type="Proteomes" id="UP000494110">
    <property type="component" value="Unassembled WGS sequence"/>
</dbReference>
<evidence type="ECO:0000313" key="2">
    <source>
        <dbReference type="Proteomes" id="UP000494110"/>
    </source>
</evidence>
<gene>
    <name evidence="1" type="ORF">BLA39750_01278</name>
</gene>
<proteinExistence type="predicted"/>
<organism evidence="1 2">
    <name type="scientific">Burkholderia lata (strain ATCC 17760 / DSM 23089 / LMG 22485 / NCIMB 9086 / R18194 / 383)</name>
    <dbReference type="NCBI Taxonomy" id="482957"/>
    <lineage>
        <taxon>Bacteria</taxon>
        <taxon>Pseudomonadati</taxon>
        <taxon>Pseudomonadota</taxon>
        <taxon>Betaproteobacteria</taxon>
        <taxon>Burkholderiales</taxon>
        <taxon>Burkholderiaceae</taxon>
        <taxon>Burkholderia</taxon>
        <taxon>Burkholderia cepacia complex</taxon>
    </lineage>
</organism>
<name>A0A6P2V1Y0_BURL3</name>
<dbReference type="AlphaFoldDB" id="A0A6P2V1Y0"/>
<accession>A0A6P2V1Y0</accession>
<evidence type="ECO:0000313" key="1">
    <source>
        <dbReference type="EMBL" id="VWC82100.1"/>
    </source>
</evidence>
<reference evidence="1 2" key="1">
    <citation type="submission" date="2019-09" db="EMBL/GenBank/DDBJ databases">
        <authorList>
            <person name="Depoorter E."/>
        </authorList>
    </citation>
    <scope>NUCLEOTIDE SEQUENCE [LARGE SCALE GENOMIC DNA]</scope>
    <source>
        <strain evidence="1">R-39750</strain>
    </source>
</reference>
<protein>
    <submittedName>
        <fullName evidence="1">Uncharacterized protein</fullName>
    </submittedName>
</protein>
<dbReference type="EMBL" id="CABVQN010000004">
    <property type="protein sequence ID" value="VWC82100.1"/>
    <property type="molecule type" value="Genomic_DNA"/>
</dbReference>
<sequence>MTSDPMERNEWGYFQWWPDAFTGWGTPLKPHEAKILSGIATTRVLRYDDCDSDVKPYEWMTGFAASDSQIIPDAVACGMVYVLPREGGHSNCSFSDLRWASDAVSDTDVAQMVAFLTHTADASDLVQRGDLCFVWLWERRPGSEEGLGAKVLEAALIDLKKRFRGLKTLIVSLVPAPAGPEGQCIASSRSASAALRTYVEKARLHSQFGDGAQLRFIHPKERTEEETLMLLGVADLLDRRS</sequence>
<dbReference type="RefSeq" id="WP_175011412.1">
    <property type="nucleotide sequence ID" value="NZ_CABVQN010000004.1"/>
</dbReference>